<reference evidence="1 2" key="1">
    <citation type="submission" date="2021-04" db="EMBL/GenBank/DDBJ databases">
        <authorList>
            <person name="Bliznina A."/>
        </authorList>
    </citation>
    <scope>NUCLEOTIDE SEQUENCE [LARGE SCALE GENOMIC DNA]</scope>
</reference>
<gene>
    <name evidence="1" type="ORF">OKIOD_LOCUS3093</name>
</gene>
<dbReference type="Proteomes" id="UP001158576">
    <property type="component" value="Chromosome PAR"/>
</dbReference>
<dbReference type="PROSITE" id="PS00116">
    <property type="entry name" value="DNA_POLYMERASE_B"/>
    <property type="match status" value="1"/>
</dbReference>
<name>A0ABN7S2Y3_OIKDI</name>
<accession>A0ABN7S2Y3</accession>
<dbReference type="InterPro" id="IPR023211">
    <property type="entry name" value="DNA_pol_palm_dom_sf"/>
</dbReference>
<keyword evidence="2" id="KW-1185">Reference proteome</keyword>
<proteinExistence type="predicted"/>
<dbReference type="EMBL" id="OU015568">
    <property type="protein sequence ID" value="CAG5087398.1"/>
    <property type="molecule type" value="Genomic_DNA"/>
</dbReference>
<evidence type="ECO:0000313" key="2">
    <source>
        <dbReference type="Proteomes" id="UP001158576"/>
    </source>
</evidence>
<sequence>MRPGSYRFCYCDTDSLMLALDSKKLDDCVAEKYKSEWISKIKPAWFAKTECPISEKTPGLLKVEGSLSAGWYLACTPKCYLMAKTTHLDEMERKILRFAKKYSNGVYSEQRDSDAKEILADMTLLERSQGSKTPYNIVKKSSKGCNLDIKLSLYAYMWSVFGCDMRNRLEKPITSFQMDRKRNRMKTTTMQKRIMNPLLKKRHVCDDRISTLPLFNSVTNQFL</sequence>
<dbReference type="Gene3D" id="3.90.1600.10">
    <property type="entry name" value="Palm domain of DNA polymerase"/>
    <property type="match status" value="1"/>
</dbReference>
<dbReference type="InterPro" id="IPR017964">
    <property type="entry name" value="DNA-dir_DNA_pol_B_CS"/>
</dbReference>
<evidence type="ECO:0000313" key="1">
    <source>
        <dbReference type="EMBL" id="CAG5087398.1"/>
    </source>
</evidence>
<dbReference type="SUPFAM" id="SSF56672">
    <property type="entry name" value="DNA/RNA polymerases"/>
    <property type="match status" value="1"/>
</dbReference>
<organism evidence="1 2">
    <name type="scientific">Oikopleura dioica</name>
    <name type="common">Tunicate</name>
    <dbReference type="NCBI Taxonomy" id="34765"/>
    <lineage>
        <taxon>Eukaryota</taxon>
        <taxon>Metazoa</taxon>
        <taxon>Chordata</taxon>
        <taxon>Tunicata</taxon>
        <taxon>Appendicularia</taxon>
        <taxon>Copelata</taxon>
        <taxon>Oikopleuridae</taxon>
        <taxon>Oikopleura</taxon>
    </lineage>
</organism>
<protein>
    <submittedName>
        <fullName evidence="1">Oidioi.mRNA.OKI2018_I69.PAR.g11535.t1.cds</fullName>
    </submittedName>
</protein>
<dbReference type="InterPro" id="IPR043502">
    <property type="entry name" value="DNA/RNA_pol_sf"/>
</dbReference>